<evidence type="ECO:0000313" key="5">
    <source>
        <dbReference type="EMBL" id="HIU44978.1"/>
    </source>
</evidence>
<gene>
    <name evidence="5" type="ORF">IAC52_01635</name>
</gene>
<reference evidence="5" key="1">
    <citation type="submission" date="2020-10" db="EMBL/GenBank/DDBJ databases">
        <authorList>
            <person name="Gilroy R."/>
        </authorList>
    </citation>
    <scope>NUCLEOTIDE SEQUENCE</scope>
    <source>
        <strain evidence="5">ChiGjej1B1-22543</strain>
    </source>
</reference>
<dbReference type="CDD" id="cd01392">
    <property type="entry name" value="HTH_LacI"/>
    <property type="match status" value="1"/>
</dbReference>
<dbReference type="Pfam" id="PF00356">
    <property type="entry name" value="LacI"/>
    <property type="match status" value="1"/>
</dbReference>
<dbReference type="Gene3D" id="1.10.260.40">
    <property type="entry name" value="lambda repressor-like DNA-binding domains"/>
    <property type="match status" value="1"/>
</dbReference>
<dbReference type="InterPro" id="IPR028082">
    <property type="entry name" value="Peripla_BP_I"/>
</dbReference>
<dbReference type="Proteomes" id="UP000824070">
    <property type="component" value="Unassembled WGS sequence"/>
</dbReference>
<dbReference type="InterPro" id="IPR046335">
    <property type="entry name" value="LacI/GalR-like_sensor"/>
</dbReference>
<dbReference type="PRINTS" id="PR00036">
    <property type="entry name" value="HTHLACI"/>
</dbReference>
<dbReference type="SMART" id="SM00354">
    <property type="entry name" value="HTH_LACI"/>
    <property type="match status" value="1"/>
</dbReference>
<feature type="domain" description="HTH lacI-type" evidence="4">
    <location>
        <begin position="8"/>
        <end position="62"/>
    </location>
</feature>
<keyword evidence="1" id="KW-0805">Transcription regulation</keyword>
<evidence type="ECO:0000256" key="2">
    <source>
        <dbReference type="ARBA" id="ARBA00023125"/>
    </source>
</evidence>
<name>A0A9D1S377_9FIRM</name>
<dbReference type="CDD" id="cd06267">
    <property type="entry name" value="PBP1_LacI_sugar_binding-like"/>
    <property type="match status" value="1"/>
</dbReference>
<dbReference type="PANTHER" id="PTHR30146">
    <property type="entry name" value="LACI-RELATED TRANSCRIPTIONAL REPRESSOR"/>
    <property type="match status" value="1"/>
</dbReference>
<sequence>MKNLKDRVTIYQVAQAAGVSLATVSRVINKSGNVTESTRRKVEDTIATLGYKPSALAQALATNRTTNIGVIIPSANYVYIANFLNGLTQVAKEKGYVLTLFSTSHSRDEAMSMIEKVITTHVDGAIIFDDQLGQEDVNRIASYSVPSVVIDARITGDKVGEILLDYDTTVRSLVESYYARGGKKEMTFLHVHNGGRLLDRCERAFISAHDRLGHTYKVVNCDDSYARTYADFVQYFKNVKSGFFLCYRDSIAAAVMNAATDSGLKVPEDIEIVSIVGTKYAAIVRPTLSSFHIDMSEVGKRAMYMLTDLLNQNLVDKTYRFESSFAPGSSTIAK</sequence>
<dbReference type="Gene3D" id="3.40.50.2300">
    <property type="match status" value="2"/>
</dbReference>
<dbReference type="PANTHER" id="PTHR30146:SF150">
    <property type="entry name" value="ARABINOSE METABOLISM TRANSCRIPTIONAL REPRESSOR"/>
    <property type="match status" value="1"/>
</dbReference>
<accession>A0A9D1S377</accession>
<evidence type="ECO:0000259" key="4">
    <source>
        <dbReference type="PROSITE" id="PS50932"/>
    </source>
</evidence>
<evidence type="ECO:0000256" key="3">
    <source>
        <dbReference type="ARBA" id="ARBA00023163"/>
    </source>
</evidence>
<evidence type="ECO:0000256" key="1">
    <source>
        <dbReference type="ARBA" id="ARBA00023015"/>
    </source>
</evidence>
<dbReference type="GO" id="GO:0000976">
    <property type="term" value="F:transcription cis-regulatory region binding"/>
    <property type="evidence" value="ECO:0007669"/>
    <property type="project" value="TreeGrafter"/>
</dbReference>
<dbReference type="AlphaFoldDB" id="A0A9D1S377"/>
<dbReference type="EMBL" id="DVMV01000012">
    <property type="protein sequence ID" value="HIU44978.1"/>
    <property type="molecule type" value="Genomic_DNA"/>
</dbReference>
<dbReference type="InterPro" id="IPR010982">
    <property type="entry name" value="Lambda_DNA-bd_dom_sf"/>
</dbReference>
<organism evidence="5 6">
    <name type="scientific">Candidatus Alloenteromonas pullicola</name>
    <dbReference type="NCBI Taxonomy" id="2840784"/>
    <lineage>
        <taxon>Bacteria</taxon>
        <taxon>Bacillati</taxon>
        <taxon>Bacillota</taxon>
        <taxon>Bacillota incertae sedis</taxon>
        <taxon>Candidatus Alloenteromonas</taxon>
    </lineage>
</organism>
<dbReference type="Pfam" id="PF13377">
    <property type="entry name" value="Peripla_BP_3"/>
    <property type="match status" value="1"/>
</dbReference>
<dbReference type="PROSITE" id="PS50932">
    <property type="entry name" value="HTH_LACI_2"/>
    <property type="match status" value="1"/>
</dbReference>
<dbReference type="SUPFAM" id="SSF47413">
    <property type="entry name" value="lambda repressor-like DNA-binding domains"/>
    <property type="match status" value="1"/>
</dbReference>
<proteinExistence type="predicted"/>
<protein>
    <submittedName>
        <fullName evidence="5">LacI family DNA-binding transcriptional regulator</fullName>
    </submittedName>
</protein>
<dbReference type="SUPFAM" id="SSF53822">
    <property type="entry name" value="Periplasmic binding protein-like I"/>
    <property type="match status" value="1"/>
</dbReference>
<dbReference type="InterPro" id="IPR000843">
    <property type="entry name" value="HTH_LacI"/>
</dbReference>
<keyword evidence="2 5" id="KW-0238">DNA-binding</keyword>
<reference evidence="5" key="2">
    <citation type="journal article" date="2021" name="PeerJ">
        <title>Extensive microbial diversity within the chicken gut microbiome revealed by metagenomics and culture.</title>
        <authorList>
            <person name="Gilroy R."/>
            <person name="Ravi A."/>
            <person name="Getino M."/>
            <person name="Pursley I."/>
            <person name="Horton D.L."/>
            <person name="Alikhan N.F."/>
            <person name="Baker D."/>
            <person name="Gharbi K."/>
            <person name="Hall N."/>
            <person name="Watson M."/>
            <person name="Adriaenssens E.M."/>
            <person name="Foster-Nyarko E."/>
            <person name="Jarju S."/>
            <person name="Secka A."/>
            <person name="Antonio M."/>
            <person name="Oren A."/>
            <person name="Chaudhuri R.R."/>
            <person name="La Ragione R."/>
            <person name="Hildebrand F."/>
            <person name="Pallen M.J."/>
        </authorList>
    </citation>
    <scope>NUCLEOTIDE SEQUENCE</scope>
    <source>
        <strain evidence="5">ChiGjej1B1-22543</strain>
    </source>
</reference>
<comment type="caution">
    <text evidence="5">The sequence shown here is derived from an EMBL/GenBank/DDBJ whole genome shotgun (WGS) entry which is preliminary data.</text>
</comment>
<evidence type="ECO:0000313" key="6">
    <source>
        <dbReference type="Proteomes" id="UP000824070"/>
    </source>
</evidence>
<keyword evidence="3" id="KW-0804">Transcription</keyword>
<dbReference type="GO" id="GO:0003700">
    <property type="term" value="F:DNA-binding transcription factor activity"/>
    <property type="evidence" value="ECO:0007669"/>
    <property type="project" value="TreeGrafter"/>
</dbReference>